<dbReference type="OrthoDB" id="9814909at2"/>
<protein>
    <submittedName>
        <fullName evidence="1">Squalene/phytoene synthase</fullName>
    </submittedName>
</protein>
<gene>
    <name evidence="1" type="ordered locus">Hden_1275</name>
</gene>
<dbReference type="EMBL" id="CP002083">
    <property type="protein sequence ID" value="ADJ23087.1"/>
    <property type="molecule type" value="Genomic_DNA"/>
</dbReference>
<proteinExistence type="predicted"/>
<dbReference type="Proteomes" id="UP000002033">
    <property type="component" value="Chromosome"/>
</dbReference>
<dbReference type="InterPro" id="IPR002060">
    <property type="entry name" value="Squ/phyt_synthse"/>
</dbReference>
<dbReference type="RefSeq" id="WP_013215302.1">
    <property type="nucleotide sequence ID" value="NC_014313.1"/>
</dbReference>
<accession>D8JWH4</accession>
<dbReference type="STRING" id="582899.Hden_1275"/>
<reference evidence="2" key="1">
    <citation type="journal article" date="2011" name="J. Bacteriol.">
        <title>Genome sequences of eight morphologically diverse alphaproteobacteria.</title>
        <authorList>
            <consortium name="US DOE Joint Genome Institute"/>
            <person name="Brown P.J."/>
            <person name="Kysela D.T."/>
            <person name="Buechlein A."/>
            <person name="Hemmerich C."/>
            <person name="Brun Y.V."/>
        </authorList>
    </citation>
    <scope>NUCLEOTIDE SEQUENCE [LARGE SCALE GENOMIC DNA]</scope>
    <source>
        <strain evidence="2">ATCC 51888 / DSM 1869 / NCIB 11706 / TK 0415</strain>
    </source>
</reference>
<evidence type="ECO:0000313" key="1">
    <source>
        <dbReference type="EMBL" id="ADJ23087.1"/>
    </source>
</evidence>
<dbReference type="SUPFAM" id="SSF48576">
    <property type="entry name" value="Terpenoid synthases"/>
    <property type="match status" value="1"/>
</dbReference>
<sequence>MREPQEATANANADAVRASARLNAPDRYYAALFAPVSVRDDLIALAAFDGEIARIGQIVSDAALGEIRVAWWRDALLGSGDTSNLSGNPILDQFADVMRRRELSRPALDAYLEAHMAALFADPPADDAALEKSFRVIDGTPLAFALQILHGPADDAGPLINAASRASGLTRVARTLPNALAAGRTPLPEARIPVPPDTDWRPQIAWLAREARSSLALVQSDLKGKTRAFTTALLPLALIEPYFRALQKPGYDPSRDIMDIAPLARLWRIARAHWTGTL</sequence>
<dbReference type="HOGENOM" id="CLU_037269_6_1_5"/>
<dbReference type="Gene3D" id="1.10.600.10">
    <property type="entry name" value="Farnesyl Diphosphate Synthase"/>
    <property type="match status" value="1"/>
</dbReference>
<dbReference type="AlphaFoldDB" id="D8JWH4"/>
<dbReference type="KEGG" id="hdn:Hden_1275"/>
<dbReference type="InterPro" id="IPR008949">
    <property type="entry name" value="Isoprenoid_synthase_dom_sf"/>
</dbReference>
<organism evidence="1 2">
    <name type="scientific">Hyphomicrobium denitrificans (strain ATCC 51888 / DSM 1869 / NCIMB 11706 / TK 0415)</name>
    <dbReference type="NCBI Taxonomy" id="582899"/>
    <lineage>
        <taxon>Bacteria</taxon>
        <taxon>Pseudomonadati</taxon>
        <taxon>Pseudomonadota</taxon>
        <taxon>Alphaproteobacteria</taxon>
        <taxon>Hyphomicrobiales</taxon>
        <taxon>Hyphomicrobiaceae</taxon>
        <taxon>Hyphomicrobium</taxon>
    </lineage>
</organism>
<keyword evidence="2" id="KW-1185">Reference proteome</keyword>
<dbReference type="Pfam" id="PF00494">
    <property type="entry name" value="SQS_PSY"/>
    <property type="match status" value="1"/>
</dbReference>
<dbReference type="eggNOG" id="COG1562">
    <property type="taxonomic scope" value="Bacteria"/>
</dbReference>
<name>D8JWH4_HYPDA</name>
<evidence type="ECO:0000313" key="2">
    <source>
        <dbReference type="Proteomes" id="UP000002033"/>
    </source>
</evidence>